<evidence type="ECO:0000259" key="3">
    <source>
        <dbReference type="PROSITE" id="PS51186"/>
    </source>
</evidence>
<evidence type="ECO:0000256" key="2">
    <source>
        <dbReference type="ARBA" id="ARBA00023315"/>
    </source>
</evidence>
<evidence type="ECO:0000256" key="1">
    <source>
        <dbReference type="ARBA" id="ARBA00022679"/>
    </source>
</evidence>
<dbReference type="Pfam" id="PF00583">
    <property type="entry name" value="Acetyltransf_1"/>
    <property type="match status" value="1"/>
</dbReference>
<feature type="domain" description="N-acetyltransferase" evidence="3">
    <location>
        <begin position="6"/>
        <end position="165"/>
    </location>
</feature>
<keyword evidence="5" id="KW-1185">Reference proteome</keyword>
<name>A0A511MNN9_9NOCA</name>
<evidence type="ECO:0000313" key="4">
    <source>
        <dbReference type="EMBL" id="GEM42214.1"/>
    </source>
</evidence>
<dbReference type="Proteomes" id="UP000321424">
    <property type="component" value="Unassembled WGS sequence"/>
</dbReference>
<dbReference type="PROSITE" id="PS51186">
    <property type="entry name" value="GNAT"/>
    <property type="match status" value="1"/>
</dbReference>
<reference evidence="4 5" key="1">
    <citation type="submission" date="2019-07" db="EMBL/GenBank/DDBJ databases">
        <title>Whole genome shotgun sequence of Nocardia ninae NBRC 108245.</title>
        <authorList>
            <person name="Hosoyama A."/>
            <person name="Uohara A."/>
            <person name="Ohji S."/>
            <person name="Ichikawa N."/>
        </authorList>
    </citation>
    <scope>NUCLEOTIDE SEQUENCE [LARGE SCALE GENOMIC DNA]</scope>
    <source>
        <strain evidence="4 5">NBRC 108245</strain>
    </source>
</reference>
<dbReference type="PANTHER" id="PTHR43877">
    <property type="entry name" value="AMINOALKYLPHOSPHONATE N-ACETYLTRANSFERASE-RELATED-RELATED"/>
    <property type="match status" value="1"/>
</dbReference>
<dbReference type="SUPFAM" id="SSF55729">
    <property type="entry name" value="Acyl-CoA N-acyltransferases (Nat)"/>
    <property type="match status" value="1"/>
</dbReference>
<dbReference type="AlphaFoldDB" id="A0A511MNN9"/>
<dbReference type="InterPro" id="IPR050832">
    <property type="entry name" value="Bact_Acetyltransf"/>
</dbReference>
<dbReference type="PANTHER" id="PTHR43877:SF1">
    <property type="entry name" value="ACETYLTRANSFERASE"/>
    <property type="match status" value="1"/>
</dbReference>
<evidence type="ECO:0000313" key="5">
    <source>
        <dbReference type="Proteomes" id="UP000321424"/>
    </source>
</evidence>
<dbReference type="CDD" id="cd04301">
    <property type="entry name" value="NAT_SF"/>
    <property type="match status" value="1"/>
</dbReference>
<comment type="caution">
    <text evidence="4">The sequence shown here is derived from an EMBL/GenBank/DDBJ whole genome shotgun (WGS) entry which is preliminary data.</text>
</comment>
<proteinExistence type="predicted"/>
<dbReference type="InterPro" id="IPR016181">
    <property type="entry name" value="Acyl_CoA_acyltransferase"/>
</dbReference>
<dbReference type="OrthoDB" id="5243635at2"/>
<dbReference type="EMBL" id="BJXA01000065">
    <property type="protein sequence ID" value="GEM42214.1"/>
    <property type="molecule type" value="Genomic_DNA"/>
</dbReference>
<keyword evidence="1 4" id="KW-0808">Transferase</keyword>
<accession>A0A511MNN9</accession>
<keyword evidence="2" id="KW-0012">Acyltransferase</keyword>
<dbReference type="GO" id="GO:0016747">
    <property type="term" value="F:acyltransferase activity, transferring groups other than amino-acyl groups"/>
    <property type="evidence" value="ECO:0007669"/>
    <property type="project" value="InterPro"/>
</dbReference>
<dbReference type="InterPro" id="IPR000182">
    <property type="entry name" value="GNAT_dom"/>
</dbReference>
<dbReference type="Gene3D" id="3.40.630.30">
    <property type="match status" value="1"/>
</dbReference>
<sequence>MTDPEWRILPLAAEHTYRLAECHIACWREAYPGLVPAHVLDAFDVERRAEQWERQRVTYPGRTRVALVDDRVIGFVTAGESLDDPPVTPLQLNALYVRASWYGTGVAHDLLRAAVDPAAACSLWVFEENPRAQSFYRKHGFALDGTRRVEAFTPAIEVRMVRPSGAEQ</sequence>
<organism evidence="4 5">
    <name type="scientific">Nocardia ninae NBRC 108245</name>
    <dbReference type="NCBI Taxonomy" id="1210091"/>
    <lineage>
        <taxon>Bacteria</taxon>
        <taxon>Bacillati</taxon>
        <taxon>Actinomycetota</taxon>
        <taxon>Actinomycetes</taxon>
        <taxon>Mycobacteriales</taxon>
        <taxon>Nocardiaceae</taxon>
        <taxon>Nocardia</taxon>
    </lineage>
</organism>
<gene>
    <name evidence="4" type="ORF">NN4_67330</name>
</gene>
<protein>
    <submittedName>
        <fullName evidence="4">N-acetyltransferase</fullName>
    </submittedName>
</protein>
<dbReference type="RefSeq" id="WP_147139686.1">
    <property type="nucleotide sequence ID" value="NZ_BJXA01000065.1"/>
</dbReference>